<evidence type="ECO:0000256" key="1">
    <source>
        <dbReference type="ARBA" id="ARBA00006033"/>
    </source>
</evidence>
<dbReference type="PRINTS" id="PR00452">
    <property type="entry name" value="SH3DOMAIN"/>
</dbReference>
<evidence type="ECO:0000256" key="8">
    <source>
        <dbReference type="ARBA" id="ARBA00023136"/>
    </source>
</evidence>
<dbReference type="PANTHER" id="PTHR19332">
    <property type="entry name" value="PEROXISOMAL MEMBRANE PROTEIN PEX13"/>
    <property type="match status" value="1"/>
</dbReference>
<dbReference type="InterPro" id="IPR007223">
    <property type="entry name" value="Peroxin-13_N"/>
</dbReference>
<keyword evidence="16" id="KW-1185">Reference proteome</keyword>
<sequence>MYGGLGSMGGMGYGGMGYGGAYGGMGMSPYGMNPMMDPNNPSLTQSLEASTQQTFALLQSIVQTFGGFAQMLESTYMATHSSFFAMVGVAEQLGNLRNALGTVLGLFGLLRWAKDVLTGKRPSANGGLNGEFGEFISRPPGAPPPNPNAPRPSRKPFLIFLAAIVGIPYLMHRLIRSLQARLPPPNRLDPNKLPFARAIYPFHTQDPVELNLEKGDVLAVLQTADPMTGVEGDWWRGRLRSGREGWFPKTYVELVKRPEETKVKTVD</sequence>
<dbReference type="InterPro" id="IPR035463">
    <property type="entry name" value="Pex13"/>
</dbReference>
<dbReference type="EMBL" id="KV419409">
    <property type="protein sequence ID" value="KZS92717.1"/>
    <property type="molecule type" value="Genomic_DNA"/>
</dbReference>
<protein>
    <recommendedName>
        <fullName evidence="11">Peroxisomal membrane protein PEX13</fullName>
    </recommendedName>
    <alternativeName>
        <fullName evidence="10">Peroxin-13</fullName>
    </alternativeName>
</protein>
<dbReference type="InterPro" id="IPR036028">
    <property type="entry name" value="SH3-like_dom_sf"/>
</dbReference>
<gene>
    <name evidence="15" type="ORF">SISNIDRAFT_412091</name>
</gene>
<evidence type="ECO:0000256" key="9">
    <source>
        <dbReference type="ARBA" id="ARBA00023140"/>
    </source>
</evidence>
<dbReference type="Pfam" id="PF14604">
    <property type="entry name" value="SH3_9"/>
    <property type="match status" value="1"/>
</dbReference>
<keyword evidence="6" id="KW-1133">Transmembrane helix</keyword>
<comment type="similarity">
    <text evidence="1">Belongs to the peroxin-13 family.</text>
</comment>
<evidence type="ECO:0000256" key="10">
    <source>
        <dbReference type="ARBA" id="ARBA00029693"/>
    </source>
</evidence>
<evidence type="ECO:0000259" key="14">
    <source>
        <dbReference type="PROSITE" id="PS50002"/>
    </source>
</evidence>
<keyword evidence="9" id="KW-0576">Peroxisome</keyword>
<evidence type="ECO:0000256" key="2">
    <source>
        <dbReference type="ARBA" id="ARBA00022443"/>
    </source>
</evidence>
<evidence type="ECO:0000256" key="13">
    <source>
        <dbReference type="PROSITE-ProRule" id="PRU00192"/>
    </source>
</evidence>
<keyword evidence="4" id="KW-0812">Transmembrane</keyword>
<dbReference type="GO" id="GO:1990429">
    <property type="term" value="C:peroxisomal importomer complex"/>
    <property type="evidence" value="ECO:0007669"/>
    <property type="project" value="TreeGrafter"/>
</dbReference>
<comment type="subcellular location">
    <subcellularLocation>
        <location evidence="12">Peroxisome membrane</location>
    </subcellularLocation>
</comment>
<feature type="domain" description="SH3" evidence="14">
    <location>
        <begin position="191"/>
        <end position="257"/>
    </location>
</feature>
<dbReference type="AlphaFoldDB" id="A0A164TXB5"/>
<evidence type="ECO:0000256" key="6">
    <source>
        <dbReference type="ARBA" id="ARBA00022989"/>
    </source>
</evidence>
<dbReference type="SMART" id="SM00326">
    <property type="entry name" value="SH3"/>
    <property type="match status" value="1"/>
</dbReference>
<dbReference type="PANTHER" id="PTHR19332:SF1">
    <property type="entry name" value="PEROXISOMAL MEMBRANE PROTEIN PEX13"/>
    <property type="match status" value="1"/>
</dbReference>
<dbReference type="SUPFAM" id="SSF50044">
    <property type="entry name" value="SH3-domain"/>
    <property type="match status" value="1"/>
</dbReference>
<keyword evidence="3" id="KW-0813">Transport</keyword>
<proteinExistence type="inferred from homology"/>
<dbReference type="PROSITE" id="PS50002">
    <property type="entry name" value="SH3"/>
    <property type="match status" value="1"/>
</dbReference>
<reference evidence="15 16" key="1">
    <citation type="journal article" date="2016" name="Mol. Biol. Evol.">
        <title>Comparative Genomics of Early-Diverging Mushroom-Forming Fungi Provides Insights into the Origins of Lignocellulose Decay Capabilities.</title>
        <authorList>
            <person name="Nagy L.G."/>
            <person name="Riley R."/>
            <person name="Tritt A."/>
            <person name="Adam C."/>
            <person name="Daum C."/>
            <person name="Floudas D."/>
            <person name="Sun H."/>
            <person name="Yadav J.S."/>
            <person name="Pangilinan J."/>
            <person name="Larsson K.H."/>
            <person name="Matsuura K."/>
            <person name="Barry K."/>
            <person name="Labutti K."/>
            <person name="Kuo R."/>
            <person name="Ohm R.A."/>
            <person name="Bhattacharya S.S."/>
            <person name="Shirouzu T."/>
            <person name="Yoshinaga Y."/>
            <person name="Martin F.M."/>
            <person name="Grigoriev I.V."/>
            <person name="Hibbett D.S."/>
        </authorList>
    </citation>
    <scope>NUCLEOTIDE SEQUENCE [LARGE SCALE GENOMIC DNA]</scope>
    <source>
        <strain evidence="15 16">HHB9708</strain>
    </source>
</reference>
<name>A0A164TXB5_9AGAM</name>
<dbReference type="Proteomes" id="UP000076722">
    <property type="component" value="Unassembled WGS sequence"/>
</dbReference>
<evidence type="ECO:0000256" key="11">
    <source>
        <dbReference type="ARBA" id="ARBA00034535"/>
    </source>
</evidence>
<evidence type="ECO:0000256" key="5">
    <source>
        <dbReference type="ARBA" id="ARBA00022927"/>
    </source>
</evidence>
<dbReference type="InterPro" id="IPR001452">
    <property type="entry name" value="SH3_domain"/>
</dbReference>
<evidence type="ECO:0000256" key="7">
    <source>
        <dbReference type="ARBA" id="ARBA00023010"/>
    </source>
</evidence>
<keyword evidence="5" id="KW-0653">Protein transport</keyword>
<evidence type="ECO:0000256" key="3">
    <source>
        <dbReference type="ARBA" id="ARBA00022448"/>
    </source>
</evidence>
<dbReference type="STRING" id="1314777.A0A164TXB5"/>
<dbReference type="Pfam" id="PF04088">
    <property type="entry name" value="Peroxin-13_N"/>
    <property type="match status" value="1"/>
</dbReference>
<dbReference type="GO" id="GO:0016560">
    <property type="term" value="P:protein import into peroxisome matrix, docking"/>
    <property type="evidence" value="ECO:0007669"/>
    <property type="project" value="InterPro"/>
</dbReference>
<keyword evidence="2 13" id="KW-0728">SH3 domain</keyword>
<keyword evidence="7" id="KW-0811">Translocation</keyword>
<dbReference type="GO" id="GO:0005778">
    <property type="term" value="C:peroxisomal membrane"/>
    <property type="evidence" value="ECO:0007669"/>
    <property type="project" value="UniProtKB-SubCell"/>
</dbReference>
<dbReference type="OrthoDB" id="10037838at2759"/>
<organism evidence="15 16">
    <name type="scientific">Sistotremastrum niveocremeum HHB9708</name>
    <dbReference type="NCBI Taxonomy" id="1314777"/>
    <lineage>
        <taxon>Eukaryota</taxon>
        <taxon>Fungi</taxon>
        <taxon>Dikarya</taxon>
        <taxon>Basidiomycota</taxon>
        <taxon>Agaricomycotina</taxon>
        <taxon>Agaricomycetes</taxon>
        <taxon>Sistotremastrales</taxon>
        <taxon>Sistotremastraceae</taxon>
        <taxon>Sertulicium</taxon>
        <taxon>Sertulicium niveocremeum</taxon>
    </lineage>
</organism>
<accession>A0A164TXB5</accession>
<evidence type="ECO:0000256" key="4">
    <source>
        <dbReference type="ARBA" id="ARBA00022692"/>
    </source>
</evidence>
<evidence type="ECO:0000313" key="16">
    <source>
        <dbReference type="Proteomes" id="UP000076722"/>
    </source>
</evidence>
<evidence type="ECO:0000256" key="12">
    <source>
        <dbReference type="ARBA" id="ARBA00046271"/>
    </source>
</evidence>
<dbReference type="Gene3D" id="2.30.30.40">
    <property type="entry name" value="SH3 Domains"/>
    <property type="match status" value="1"/>
</dbReference>
<evidence type="ECO:0000313" key="15">
    <source>
        <dbReference type="EMBL" id="KZS92717.1"/>
    </source>
</evidence>
<keyword evidence="8" id="KW-0472">Membrane</keyword>